<protein>
    <submittedName>
        <fullName evidence="2">Putative DNA ligase (ATP)</fullName>
        <ecNumber evidence="2">6.5.1.1</ecNumber>
    </submittedName>
</protein>
<organism evidence="2 3">
    <name type="scientific">Rosa chinensis</name>
    <name type="common">China rose</name>
    <dbReference type="NCBI Taxonomy" id="74649"/>
    <lineage>
        <taxon>Eukaryota</taxon>
        <taxon>Viridiplantae</taxon>
        <taxon>Streptophyta</taxon>
        <taxon>Embryophyta</taxon>
        <taxon>Tracheophyta</taxon>
        <taxon>Spermatophyta</taxon>
        <taxon>Magnoliopsida</taxon>
        <taxon>eudicotyledons</taxon>
        <taxon>Gunneridae</taxon>
        <taxon>Pentapetalae</taxon>
        <taxon>rosids</taxon>
        <taxon>fabids</taxon>
        <taxon>Rosales</taxon>
        <taxon>Rosaceae</taxon>
        <taxon>Rosoideae</taxon>
        <taxon>Rosoideae incertae sedis</taxon>
        <taxon>Rosa</taxon>
    </lineage>
</organism>
<reference evidence="2 3" key="1">
    <citation type="journal article" date="2018" name="Nat. Genet.">
        <title>The Rosa genome provides new insights in the design of modern roses.</title>
        <authorList>
            <person name="Bendahmane M."/>
        </authorList>
    </citation>
    <scope>NUCLEOTIDE SEQUENCE [LARGE SCALE GENOMIC DNA]</scope>
    <source>
        <strain evidence="3">cv. Old Blush</strain>
    </source>
</reference>
<dbReference type="EMBL" id="PDCK01000041">
    <property type="protein sequence ID" value="PRQ45661.1"/>
    <property type="molecule type" value="Genomic_DNA"/>
</dbReference>
<evidence type="ECO:0000313" key="3">
    <source>
        <dbReference type="Proteomes" id="UP000238479"/>
    </source>
</evidence>
<keyword evidence="1 2" id="KW-0436">Ligase</keyword>
<gene>
    <name evidence="2" type="ORF">RchiOBHm_Chr3g0493931</name>
</gene>
<evidence type="ECO:0000256" key="1">
    <source>
        <dbReference type="ARBA" id="ARBA00022598"/>
    </source>
</evidence>
<name>A0A2P6RGW4_ROSCH</name>
<comment type="caution">
    <text evidence="2">The sequence shown here is derived from an EMBL/GenBank/DDBJ whole genome shotgun (WGS) entry which is preliminary data.</text>
</comment>
<dbReference type="GO" id="GO:0006310">
    <property type="term" value="P:DNA recombination"/>
    <property type="evidence" value="ECO:0007669"/>
    <property type="project" value="InterPro"/>
</dbReference>
<keyword evidence="3" id="KW-1185">Reference proteome</keyword>
<dbReference type="EC" id="6.5.1.1" evidence="2"/>
<dbReference type="GO" id="GO:0006281">
    <property type="term" value="P:DNA repair"/>
    <property type="evidence" value="ECO:0007669"/>
    <property type="project" value="InterPro"/>
</dbReference>
<dbReference type="GO" id="GO:0003677">
    <property type="term" value="F:DNA binding"/>
    <property type="evidence" value="ECO:0007669"/>
    <property type="project" value="InterPro"/>
</dbReference>
<sequence length="143" mass="15908">MAVYRNNEVELVVDTKSVQSNCGIDNCSSVQKKIELGKIGVVADLSVQGSLPDNVGATSVSLPPEKYNPVEYDTYAACWSNGQHAPYLHLARTFDLLEDEKGKIKSTSMLCHLFRRFVYTLCSYLIDLYILRVTYSPCFAAGE</sequence>
<dbReference type="STRING" id="74649.A0A2P6RGW4"/>
<dbReference type="SUPFAM" id="SSF117018">
    <property type="entry name" value="ATP-dependent DNA ligase DNA-binding domain"/>
    <property type="match status" value="1"/>
</dbReference>
<dbReference type="AlphaFoldDB" id="A0A2P6RGW4"/>
<proteinExistence type="predicted"/>
<accession>A0A2P6RGW4</accession>
<dbReference type="InterPro" id="IPR036599">
    <property type="entry name" value="DNA_ligase_N_sf"/>
</dbReference>
<evidence type="ECO:0000313" key="2">
    <source>
        <dbReference type="EMBL" id="PRQ45661.1"/>
    </source>
</evidence>
<dbReference type="Gramene" id="PRQ45661">
    <property type="protein sequence ID" value="PRQ45661"/>
    <property type="gene ID" value="RchiOBHm_Chr3g0493931"/>
</dbReference>
<dbReference type="GO" id="GO:0003910">
    <property type="term" value="F:DNA ligase (ATP) activity"/>
    <property type="evidence" value="ECO:0007669"/>
    <property type="project" value="UniProtKB-EC"/>
</dbReference>
<dbReference type="Gene3D" id="1.10.3260.10">
    <property type="entry name" value="DNA ligase, ATP-dependent, N-terminal domain"/>
    <property type="match status" value="1"/>
</dbReference>
<dbReference type="Proteomes" id="UP000238479">
    <property type="component" value="Chromosome 3"/>
</dbReference>